<keyword evidence="4" id="KW-0720">Serine protease</keyword>
<dbReference type="RefSeq" id="WP_147165024.1">
    <property type="nucleotide sequence ID" value="NZ_BJZO01000141.1"/>
</dbReference>
<dbReference type="GO" id="GO:0004252">
    <property type="term" value="F:serine-type endopeptidase activity"/>
    <property type="evidence" value="ECO:0007669"/>
    <property type="project" value="InterPro"/>
</dbReference>
<dbReference type="PROSITE" id="PS50106">
    <property type="entry name" value="PDZ"/>
    <property type="match status" value="1"/>
</dbReference>
<dbReference type="Gene3D" id="2.40.10.120">
    <property type="match status" value="1"/>
</dbReference>
<dbReference type="PRINTS" id="PR00834">
    <property type="entry name" value="PROTEASES2C"/>
</dbReference>
<dbReference type="InterPro" id="IPR001940">
    <property type="entry name" value="Peptidase_S1C"/>
</dbReference>
<keyword evidence="2" id="KW-0645">Protease</keyword>
<keyword evidence="8" id="KW-1185">Reference proteome</keyword>
<comment type="caution">
    <text evidence="7">The sequence shown here is derived from an EMBL/GenBank/DDBJ whole genome shotgun (WGS) entry which is preliminary data.</text>
</comment>
<feature type="domain" description="PDZ" evidence="6">
    <location>
        <begin position="265"/>
        <end position="356"/>
    </location>
</feature>
<dbReference type="PANTHER" id="PTHR22939:SF129">
    <property type="entry name" value="SERINE PROTEASE HTRA2, MITOCHONDRIAL"/>
    <property type="match status" value="1"/>
</dbReference>
<reference evidence="7 8" key="1">
    <citation type="submission" date="2019-07" db="EMBL/GenBank/DDBJ databases">
        <title>Whole genome shotgun sequence of Rhodospirillum oryzae NBRC 107573.</title>
        <authorList>
            <person name="Hosoyama A."/>
            <person name="Uohara A."/>
            <person name="Ohji S."/>
            <person name="Ichikawa N."/>
        </authorList>
    </citation>
    <scope>NUCLEOTIDE SEQUENCE [LARGE SCALE GENOMIC DNA]</scope>
    <source>
        <strain evidence="7 8">NBRC 107573</strain>
    </source>
</reference>
<dbReference type="Proteomes" id="UP000321567">
    <property type="component" value="Unassembled WGS sequence"/>
</dbReference>
<proteinExistence type="inferred from homology"/>
<keyword evidence="3" id="KW-0378">Hydrolase</keyword>
<feature type="chain" id="PRO_5022174779" evidence="5">
    <location>
        <begin position="34"/>
        <end position="367"/>
    </location>
</feature>
<dbReference type="InterPro" id="IPR009003">
    <property type="entry name" value="Peptidase_S1_PA"/>
</dbReference>
<accession>A0A512HC12</accession>
<dbReference type="GO" id="GO:0042597">
    <property type="term" value="C:periplasmic space"/>
    <property type="evidence" value="ECO:0007669"/>
    <property type="project" value="TreeGrafter"/>
</dbReference>
<evidence type="ECO:0000256" key="1">
    <source>
        <dbReference type="ARBA" id="ARBA00010541"/>
    </source>
</evidence>
<dbReference type="SUPFAM" id="SSF50494">
    <property type="entry name" value="Trypsin-like serine proteases"/>
    <property type="match status" value="1"/>
</dbReference>
<evidence type="ECO:0000256" key="2">
    <source>
        <dbReference type="ARBA" id="ARBA00022670"/>
    </source>
</evidence>
<dbReference type="InterPro" id="IPR001478">
    <property type="entry name" value="PDZ"/>
</dbReference>
<evidence type="ECO:0000256" key="4">
    <source>
        <dbReference type="ARBA" id="ARBA00022825"/>
    </source>
</evidence>
<dbReference type="OrthoDB" id="9758917at2"/>
<organism evidence="7 8">
    <name type="scientific">Pararhodospirillum oryzae</name>
    <dbReference type="NCBI Taxonomy" id="478448"/>
    <lineage>
        <taxon>Bacteria</taxon>
        <taxon>Pseudomonadati</taxon>
        <taxon>Pseudomonadota</taxon>
        <taxon>Alphaproteobacteria</taxon>
        <taxon>Rhodospirillales</taxon>
        <taxon>Rhodospirillaceae</taxon>
        <taxon>Pararhodospirillum</taxon>
    </lineage>
</organism>
<evidence type="ECO:0000256" key="3">
    <source>
        <dbReference type="ARBA" id="ARBA00022801"/>
    </source>
</evidence>
<gene>
    <name evidence="7" type="ORF">ROR02_31220</name>
</gene>
<dbReference type="GO" id="GO:0006515">
    <property type="term" value="P:protein quality control for misfolded or incompletely synthesized proteins"/>
    <property type="evidence" value="ECO:0007669"/>
    <property type="project" value="TreeGrafter"/>
</dbReference>
<feature type="signal peptide" evidence="5">
    <location>
        <begin position="1"/>
        <end position="33"/>
    </location>
</feature>
<keyword evidence="5" id="KW-0732">Signal</keyword>
<protein>
    <submittedName>
        <fullName evidence="7">Peptidase</fullName>
    </submittedName>
</protein>
<evidence type="ECO:0000313" key="7">
    <source>
        <dbReference type="EMBL" id="GEO82991.1"/>
    </source>
</evidence>
<dbReference type="SMART" id="SM00228">
    <property type="entry name" value="PDZ"/>
    <property type="match status" value="1"/>
</dbReference>
<evidence type="ECO:0000313" key="8">
    <source>
        <dbReference type="Proteomes" id="UP000321567"/>
    </source>
</evidence>
<evidence type="ECO:0000259" key="6">
    <source>
        <dbReference type="PROSITE" id="PS50106"/>
    </source>
</evidence>
<comment type="similarity">
    <text evidence="1">Belongs to the peptidase S1C family.</text>
</comment>
<dbReference type="EMBL" id="BJZO01000141">
    <property type="protein sequence ID" value="GEO82991.1"/>
    <property type="molecule type" value="Genomic_DNA"/>
</dbReference>
<dbReference type="Gene3D" id="2.30.42.10">
    <property type="match status" value="1"/>
</dbReference>
<dbReference type="AlphaFoldDB" id="A0A512HC12"/>
<dbReference type="PANTHER" id="PTHR22939">
    <property type="entry name" value="SERINE PROTEASE FAMILY S1C HTRA-RELATED"/>
    <property type="match status" value="1"/>
</dbReference>
<evidence type="ECO:0000256" key="5">
    <source>
        <dbReference type="SAM" id="SignalP"/>
    </source>
</evidence>
<sequence>MTHRCWHPTATLGALALGIGLAVAPLAAPPANAFEMGPDGVLTLAPMLDRVTPAVVNIAVRGVVVAENPNPLFNDPTFRQFFGLPPGAELSRKTFLSAGSGVIVDARRGTILTNRHVIENAQEITVTLKDRRVLRARLVGSDPGTEIAVLHVDADNLTEIHLADSDRTRVGDLTVAIGNPFGLGQTVTTGVVSAKGRSGLIPDGYEDFIQTDAPINPGNSGGALVNSRGDLIGINTAILSPGGGGNVGIGFAVPSNIARSVMEQIVATGTVHRGRLGVVIQSVDPSIADTLGLQRAAGVIVAEVAPGSPGARAGLQPGDVILAVNGESSDTAEILRRQIGLSQVGGTVTLSVLRAGRTLQLAARIGA</sequence>
<dbReference type="SUPFAM" id="SSF50156">
    <property type="entry name" value="PDZ domain-like"/>
    <property type="match status" value="1"/>
</dbReference>
<dbReference type="Pfam" id="PF13180">
    <property type="entry name" value="PDZ_2"/>
    <property type="match status" value="1"/>
</dbReference>
<dbReference type="Pfam" id="PF13365">
    <property type="entry name" value="Trypsin_2"/>
    <property type="match status" value="1"/>
</dbReference>
<dbReference type="InterPro" id="IPR036034">
    <property type="entry name" value="PDZ_sf"/>
</dbReference>
<name>A0A512HC12_9PROT</name>